<evidence type="ECO:0000256" key="1">
    <source>
        <dbReference type="SAM" id="MobiDB-lite"/>
    </source>
</evidence>
<organism evidence="2 3">
    <name type="scientific">Lasiosphaeria hispida</name>
    <dbReference type="NCBI Taxonomy" id="260671"/>
    <lineage>
        <taxon>Eukaryota</taxon>
        <taxon>Fungi</taxon>
        <taxon>Dikarya</taxon>
        <taxon>Ascomycota</taxon>
        <taxon>Pezizomycotina</taxon>
        <taxon>Sordariomycetes</taxon>
        <taxon>Sordariomycetidae</taxon>
        <taxon>Sordariales</taxon>
        <taxon>Lasiosphaeriaceae</taxon>
        <taxon>Lasiosphaeria</taxon>
    </lineage>
</organism>
<protein>
    <submittedName>
        <fullName evidence="2">Uncharacterized protein</fullName>
    </submittedName>
</protein>
<accession>A0AAJ0HBH5</accession>
<reference evidence="2" key="1">
    <citation type="journal article" date="2023" name="Mol. Phylogenet. Evol.">
        <title>Genome-scale phylogeny and comparative genomics of the fungal order Sordariales.</title>
        <authorList>
            <person name="Hensen N."/>
            <person name="Bonometti L."/>
            <person name="Westerberg I."/>
            <person name="Brannstrom I.O."/>
            <person name="Guillou S."/>
            <person name="Cros-Aarteil S."/>
            <person name="Calhoun S."/>
            <person name="Haridas S."/>
            <person name="Kuo A."/>
            <person name="Mondo S."/>
            <person name="Pangilinan J."/>
            <person name="Riley R."/>
            <person name="LaButti K."/>
            <person name="Andreopoulos B."/>
            <person name="Lipzen A."/>
            <person name="Chen C."/>
            <person name="Yan M."/>
            <person name="Daum C."/>
            <person name="Ng V."/>
            <person name="Clum A."/>
            <person name="Steindorff A."/>
            <person name="Ohm R.A."/>
            <person name="Martin F."/>
            <person name="Silar P."/>
            <person name="Natvig D.O."/>
            <person name="Lalanne C."/>
            <person name="Gautier V."/>
            <person name="Ament-Velasquez S.L."/>
            <person name="Kruys A."/>
            <person name="Hutchinson M.I."/>
            <person name="Powell A.J."/>
            <person name="Barry K."/>
            <person name="Miller A.N."/>
            <person name="Grigoriev I.V."/>
            <person name="Debuchy R."/>
            <person name="Gladieux P."/>
            <person name="Hiltunen Thoren M."/>
            <person name="Johannesson H."/>
        </authorList>
    </citation>
    <scope>NUCLEOTIDE SEQUENCE</scope>
    <source>
        <strain evidence="2">CBS 955.72</strain>
    </source>
</reference>
<evidence type="ECO:0000313" key="2">
    <source>
        <dbReference type="EMBL" id="KAK3346538.1"/>
    </source>
</evidence>
<reference evidence="2" key="2">
    <citation type="submission" date="2023-06" db="EMBL/GenBank/DDBJ databases">
        <authorList>
            <consortium name="Lawrence Berkeley National Laboratory"/>
            <person name="Haridas S."/>
            <person name="Hensen N."/>
            <person name="Bonometti L."/>
            <person name="Westerberg I."/>
            <person name="Brannstrom I.O."/>
            <person name="Guillou S."/>
            <person name="Cros-Aarteil S."/>
            <person name="Calhoun S."/>
            <person name="Kuo A."/>
            <person name="Mondo S."/>
            <person name="Pangilinan J."/>
            <person name="Riley R."/>
            <person name="Labutti K."/>
            <person name="Andreopoulos B."/>
            <person name="Lipzen A."/>
            <person name="Chen C."/>
            <person name="Yanf M."/>
            <person name="Daum C."/>
            <person name="Ng V."/>
            <person name="Clum A."/>
            <person name="Steindorff A."/>
            <person name="Ohm R."/>
            <person name="Martin F."/>
            <person name="Silar P."/>
            <person name="Natvig D."/>
            <person name="Lalanne C."/>
            <person name="Gautier V."/>
            <person name="Ament-Velasquez S.L."/>
            <person name="Kruys A."/>
            <person name="Hutchinson M.I."/>
            <person name="Powell A.J."/>
            <person name="Barry K."/>
            <person name="Miller A.N."/>
            <person name="Grigoriev I.V."/>
            <person name="Debuchy R."/>
            <person name="Gladieux P."/>
            <person name="Thoren M.H."/>
            <person name="Johannesson H."/>
        </authorList>
    </citation>
    <scope>NUCLEOTIDE SEQUENCE</scope>
    <source>
        <strain evidence="2">CBS 955.72</strain>
    </source>
</reference>
<evidence type="ECO:0000313" key="3">
    <source>
        <dbReference type="Proteomes" id="UP001275084"/>
    </source>
</evidence>
<gene>
    <name evidence="2" type="ORF">B0T25DRAFT_613093</name>
</gene>
<dbReference type="EMBL" id="JAUIQD010000006">
    <property type="protein sequence ID" value="KAK3346538.1"/>
    <property type="molecule type" value="Genomic_DNA"/>
</dbReference>
<comment type="caution">
    <text evidence="2">The sequence shown here is derived from an EMBL/GenBank/DDBJ whole genome shotgun (WGS) entry which is preliminary data.</text>
</comment>
<feature type="region of interest" description="Disordered" evidence="1">
    <location>
        <begin position="60"/>
        <end position="84"/>
    </location>
</feature>
<sequence>MAEDPGPIVAIGSDTDFVYRLMTEAYGLVSHDQNRSGTTAESEPLISYYVIGVNTTVQPREPALPTSRRKANMSEISTRSAESDDNQIPGFIFFQLGALEYARHNQDGGWSPALGEMLATRVQEGETGFHLVARAGQFGGINGVYAIYSMFPDDESTGTYQQATHPFWSIPPRPSTGASPHEQFSVARVGDNLGRMGYNKLLVGLIKLSTPSSWFG</sequence>
<dbReference type="AlphaFoldDB" id="A0AAJ0HBH5"/>
<proteinExistence type="predicted"/>
<dbReference type="Proteomes" id="UP001275084">
    <property type="component" value="Unassembled WGS sequence"/>
</dbReference>
<keyword evidence="3" id="KW-1185">Reference proteome</keyword>
<name>A0AAJ0HBH5_9PEZI</name>